<dbReference type="OrthoDB" id="3546893at2759"/>
<proteinExistence type="predicted"/>
<evidence type="ECO:0000313" key="2">
    <source>
        <dbReference type="EMBL" id="KAF2703000.1"/>
    </source>
</evidence>
<evidence type="ECO:0000313" key="3">
    <source>
        <dbReference type="Proteomes" id="UP000799428"/>
    </source>
</evidence>
<evidence type="ECO:0000256" key="1">
    <source>
        <dbReference type="SAM" id="Phobius"/>
    </source>
</evidence>
<dbReference type="Proteomes" id="UP000799428">
    <property type="component" value="Unassembled WGS sequence"/>
</dbReference>
<keyword evidence="1" id="KW-0812">Transmembrane</keyword>
<accession>A0A6G1JR70</accession>
<organism evidence="2 3">
    <name type="scientific">Pleomassaria siparia CBS 279.74</name>
    <dbReference type="NCBI Taxonomy" id="1314801"/>
    <lineage>
        <taxon>Eukaryota</taxon>
        <taxon>Fungi</taxon>
        <taxon>Dikarya</taxon>
        <taxon>Ascomycota</taxon>
        <taxon>Pezizomycotina</taxon>
        <taxon>Dothideomycetes</taxon>
        <taxon>Pleosporomycetidae</taxon>
        <taxon>Pleosporales</taxon>
        <taxon>Pleomassariaceae</taxon>
        <taxon>Pleomassaria</taxon>
    </lineage>
</organism>
<sequence>MSVPRAVAETQLSTTAWVVIITGVVVVLLGALIAISILLVRAIRDERRLQADLEQRGVIMAQSRNNAKLTKPHAALRRNTLLPFNATSVWGTFPSVETVEPSSIPSRYASSKPAGLVGRSGLSWPFSARPASARNLYMKKIRVPVLSTVIESPKPSPFVPVLNGSLGGDYHPAFRNRWQEGDAHVDNVASSQLFRRSLTIRPVAKTEPWVPPNRSRSVEDIPTSIIKPGEMSRLPRPELYARSPSSCSQSPGKAPVAAVPSLPLEIARIKSQNRRRNMRSCSPSRLSVSSLESTSSSILATQSSPVLSCPTDVRVQRVIKRDWSKSVVIGPRLHRDTLTLHRKDQRSQSSI</sequence>
<gene>
    <name evidence="2" type="ORF">K504DRAFT_393377</name>
</gene>
<name>A0A6G1JR70_9PLEO</name>
<feature type="non-terminal residue" evidence="2">
    <location>
        <position position="351"/>
    </location>
</feature>
<keyword evidence="1" id="KW-0472">Membrane</keyword>
<protein>
    <submittedName>
        <fullName evidence="2">Uncharacterized protein</fullName>
    </submittedName>
</protein>
<dbReference type="AlphaFoldDB" id="A0A6G1JR70"/>
<keyword evidence="1" id="KW-1133">Transmembrane helix</keyword>
<dbReference type="EMBL" id="MU005790">
    <property type="protein sequence ID" value="KAF2703000.1"/>
    <property type="molecule type" value="Genomic_DNA"/>
</dbReference>
<feature type="transmembrane region" description="Helical" evidence="1">
    <location>
        <begin position="16"/>
        <end position="40"/>
    </location>
</feature>
<keyword evidence="3" id="KW-1185">Reference proteome</keyword>
<reference evidence="2" key="1">
    <citation type="journal article" date="2020" name="Stud. Mycol.">
        <title>101 Dothideomycetes genomes: a test case for predicting lifestyles and emergence of pathogens.</title>
        <authorList>
            <person name="Haridas S."/>
            <person name="Albert R."/>
            <person name="Binder M."/>
            <person name="Bloem J."/>
            <person name="Labutti K."/>
            <person name="Salamov A."/>
            <person name="Andreopoulos B."/>
            <person name="Baker S."/>
            <person name="Barry K."/>
            <person name="Bills G."/>
            <person name="Bluhm B."/>
            <person name="Cannon C."/>
            <person name="Castanera R."/>
            <person name="Culley D."/>
            <person name="Daum C."/>
            <person name="Ezra D."/>
            <person name="Gonzalez J."/>
            <person name="Henrissat B."/>
            <person name="Kuo A."/>
            <person name="Liang C."/>
            <person name="Lipzen A."/>
            <person name="Lutzoni F."/>
            <person name="Magnuson J."/>
            <person name="Mondo S."/>
            <person name="Nolan M."/>
            <person name="Ohm R."/>
            <person name="Pangilinan J."/>
            <person name="Park H.-J."/>
            <person name="Ramirez L."/>
            <person name="Alfaro M."/>
            <person name="Sun H."/>
            <person name="Tritt A."/>
            <person name="Yoshinaga Y."/>
            <person name="Zwiers L.-H."/>
            <person name="Turgeon B."/>
            <person name="Goodwin S."/>
            <person name="Spatafora J."/>
            <person name="Crous P."/>
            <person name="Grigoriev I."/>
        </authorList>
    </citation>
    <scope>NUCLEOTIDE SEQUENCE</scope>
    <source>
        <strain evidence="2">CBS 279.74</strain>
    </source>
</reference>